<organism evidence="4">
    <name type="scientific">Zingiber officinale</name>
    <name type="common">Ginger</name>
    <name type="synonym">Amomum zingiber</name>
    <dbReference type="NCBI Taxonomy" id="94328"/>
    <lineage>
        <taxon>Eukaryota</taxon>
        <taxon>Viridiplantae</taxon>
        <taxon>Streptophyta</taxon>
        <taxon>Embryophyta</taxon>
        <taxon>Tracheophyta</taxon>
        <taxon>Spermatophyta</taxon>
        <taxon>Magnoliopsida</taxon>
        <taxon>Liliopsida</taxon>
        <taxon>Zingiberales</taxon>
        <taxon>Zingiberaceae</taxon>
        <taxon>Zingiber</taxon>
    </lineage>
</organism>
<accession>A0AA50CA35</accession>
<dbReference type="Gene3D" id="1.10.10.60">
    <property type="entry name" value="Homeodomain-like"/>
    <property type="match status" value="1"/>
</dbReference>
<dbReference type="AlphaFoldDB" id="A0AA50CA35"/>
<feature type="region of interest" description="Disordered" evidence="2">
    <location>
        <begin position="20"/>
        <end position="72"/>
    </location>
</feature>
<feature type="domain" description="HTH myb-type" evidence="3">
    <location>
        <begin position="67"/>
        <end position="93"/>
    </location>
</feature>
<dbReference type="SUPFAM" id="SSF46689">
    <property type="entry name" value="Homeodomain-like"/>
    <property type="match status" value="1"/>
</dbReference>
<dbReference type="InterPro" id="IPR017930">
    <property type="entry name" value="Myb_dom"/>
</dbReference>
<dbReference type="GO" id="GO:0003677">
    <property type="term" value="F:DNA binding"/>
    <property type="evidence" value="ECO:0007669"/>
    <property type="project" value="UniProtKB-KW"/>
</dbReference>
<evidence type="ECO:0000256" key="2">
    <source>
        <dbReference type="SAM" id="MobiDB-lite"/>
    </source>
</evidence>
<sequence length="140" mass="15219">MGDGGAMAIEVMKIEQSCVENKQPGAASSSSMSEGSYGFSGMSPSVCSSSRSSPSHRRTSGPIRRAKGGWTPQEDETLRRAVEIYKGRCWKKIEAPYLRVFILAKKLLALGASFARSFSLQDFILAESPSLQVFTLPSYT</sequence>
<evidence type="ECO:0000256" key="1">
    <source>
        <dbReference type="ARBA" id="ARBA00023125"/>
    </source>
</evidence>
<dbReference type="CDD" id="cd00167">
    <property type="entry name" value="SANT"/>
    <property type="match status" value="1"/>
</dbReference>
<proteinExistence type="evidence at transcript level"/>
<dbReference type="InterPro" id="IPR001005">
    <property type="entry name" value="SANT/Myb"/>
</dbReference>
<protein>
    <submittedName>
        <fullName evidence="4">MYB protein</fullName>
    </submittedName>
</protein>
<feature type="compositionally biased region" description="Basic residues" evidence="2">
    <location>
        <begin position="54"/>
        <end position="67"/>
    </location>
</feature>
<feature type="compositionally biased region" description="Low complexity" evidence="2">
    <location>
        <begin position="25"/>
        <end position="53"/>
    </location>
</feature>
<dbReference type="InterPro" id="IPR009057">
    <property type="entry name" value="Homeodomain-like_sf"/>
</dbReference>
<dbReference type="Pfam" id="PF00249">
    <property type="entry name" value="Myb_DNA-binding"/>
    <property type="match status" value="1"/>
</dbReference>
<dbReference type="PROSITE" id="PS51294">
    <property type="entry name" value="HTH_MYB"/>
    <property type="match status" value="1"/>
</dbReference>
<evidence type="ECO:0000259" key="3">
    <source>
        <dbReference type="PROSITE" id="PS51294"/>
    </source>
</evidence>
<reference evidence="4" key="1">
    <citation type="submission" date="2023-04" db="EMBL/GenBank/DDBJ databases">
        <title>Genome-wide analysis of the MYB gene family in ginger (Zingiber officinale Roscoe).</title>
        <authorList>
            <person name="Xing H.-T."/>
            <person name="Li H.-L."/>
        </authorList>
    </citation>
    <scope>NUCLEOTIDE SEQUENCE</scope>
    <source>
        <strain evidence="4">Maker00003491</strain>
    </source>
</reference>
<dbReference type="EMBL" id="OQ909558">
    <property type="protein sequence ID" value="WLQ69466.1"/>
    <property type="molecule type" value="mRNA"/>
</dbReference>
<name>A0AA50CA35_ZINOF</name>
<keyword evidence="1" id="KW-0238">DNA-binding</keyword>
<evidence type="ECO:0000313" key="4">
    <source>
        <dbReference type="EMBL" id="WLQ69466.1"/>
    </source>
</evidence>